<dbReference type="RefSeq" id="WP_120045060.1">
    <property type="nucleotide sequence ID" value="NZ_QZFU01000055.1"/>
</dbReference>
<evidence type="ECO:0000256" key="1">
    <source>
        <dbReference type="SAM" id="MobiDB-lite"/>
    </source>
</evidence>
<dbReference type="EMBL" id="QZFU01000055">
    <property type="protein sequence ID" value="RJO68252.1"/>
    <property type="molecule type" value="Genomic_DNA"/>
</dbReference>
<dbReference type="Proteomes" id="UP000266677">
    <property type="component" value="Unassembled WGS sequence"/>
</dbReference>
<organism evidence="3 4">
    <name type="scientific">Nocardia panacis</name>
    <dbReference type="NCBI Taxonomy" id="2340916"/>
    <lineage>
        <taxon>Bacteria</taxon>
        <taxon>Bacillati</taxon>
        <taxon>Actinomycetota</taxon>
        <taxon>Actinomycetes</taxon>
        <taxon>Mycobacteriales</taxon>
        <taxon>Nocardiaceae</taxon>
        <taxon>Nocardia</taxon>
    </lineage>
</organism>
<sequence>MTRSTVAVAAAGAALVLGAGLATADEWPVQQPNTVIQVVETYDFVLPSDPNYWNPTERRDRLDSPYGTGTRIVCEAYRGRTGNCWQADDAGNPHKLLREDFSEGGITGSAQQGHTPTKYTFPR</sequence>
<accession>A0A3A4JWE2</accession>
<dbReference type="AlphaFoldDB" id="A0A3A4JWE2"/>
<evidence type="ECO:0000256" key="2">
    <source>
        <dbReference type="SAM" id="SignalP"/>
    </source>
</evidence>
<dbReference type="OrthoDB" id="4554588at2"/>
<feature type="signal peptide" evidence="2">
    <location>
        <begin position="1"/>
        <end position="24"/>
    </location>
</feature>
<gene>
    <name evidence="3" type="ORF">D5S18_33030</name>
</gene>
<protein>
    <submittedName>
        <fullName evidence="3">Uncharacterized protein</fullName>
    </submittedName>
</protein>
<evidence type="ECO:0000313" key="4">
    <source>
        <dbReference type="Proteomes" id="UP000266677"/>
    </source>
</evidence>
<feature type="compositionally biased region" description="Polar residues" evidence="1">
    <location>
        <begin position="108"/>
        <end position="123"/>
    </location>
</feature>
<name>A0A3A4JWE2_9NOCA</name>
<feature type="region of interest" description="Disordered" evidence="1">
    <location>
        <begin position="95"/>
        <end position="123"/>
    </location>
</feature>
<feature type="chain" id="PRO_5017469686" evidence="2">
    <location>
        <begin position="25"/>
        <end position="123"/>
    </location>
</feature>
<keyword evidence="2" id="KW-0732">Signal</keyword>
<comment type="caution">
    <text evidence="3">The sequence shown here is derived from an EMBL/GenBank/DDBJ whole genome shotgun (WGS) entry which is preliminary data.</text>
</comment>
<reference evidence="3 4" key="1">
    <citation type="submission" date="2018-09" db="EMBL/GenBank/DDBJ databases">
        <title>YIM PH21274 draft genome.</title>
        <authorList>
            <person name="Miao C."/>
        </authorList>
    </citation>
    <scope>NUCLEOTIDE SEQUENCE [LARGE SCALE GENOMIC DNA]</scope>
    <source>
        <strain evidence="3 4">YIM PH 21724</strain>
    </source>
</reference>
<evidence type="ECO:0000313" key="3">
    <source>
        <dbReference type="EMBL" id="RJO68252.1"/>
    </source>
</evidence>
<keyword evidence="4" id="KW-1185">Reference proteome</keyword>
<proteinExistence type="predicted"/>